<dbReference type="AlphaFoldDB" id="A0A2D4EYJ2"/>
<accession>A0A2D4EYJ2</accession>
<organism evidence="1">
    <name type="scientific">Micrurus corallinus</name>
    <name type="common">Brazilian coral snake</name>
    <dbReference type="NCBI Taxonomy" id="54390"/>
    <lineage>
        <taxon>Eukaryota</taxon>
        <taxon>Metazoa</taxon>
        <taxon>Chordata</taxon>
        <taxon>Craniata</taxon>
        <taxon>Vertebrata</taxon>
        <taxon>Euteleostomi</taxon>
        <taxon>Lepidosauria</taxon>
        <taxon>Squamata</taxon>
        <taxon>Bifurcata</taxon>
        <taxon>Unidentata</taxon>
        <taxon>Episquamata</taxon>
        <taxon>Toxicofera</taxon>
        <taxon>Serpentes</taxon>
        <taxon>Colubroidea</taxon>
        <taxon>Elapidae</taxon>
        <taxon>Elapinae</taxon>
        <taxon>Micrurus</taxon>
    </lineage>
</organism>
<reference evidence="1" key="2">
    <citation type="submission" date="2017-11" db="EMBL/GenBank/DDBJ databases">
        <title>Coralsnake Venomics: Analyses of Venom Gland Transcriptomes and Proteomes of Six Brazilian Taxa.</title>
        <authorList>
            <person name="Aird S.D."/>
            <person name="Jorge da Silva N."/>
            <person name="Qiu L."/>
            <person name="Villar-Briones A."/>
            <person name="Aparecida-Saddi V."/>
            <person name="Campos-Telles M.P."/>
            <person name="Grau M."/>
            <person name="Mikheyev A.S."/>
        </authorList>
    </citation>
    <scope>NUCLEOTIDE SEQUENCE</scope>
    <source>
        <tissue evidence="1">Venom_gland</tissue>
    </source>
</reference>
<dbReference type="EMBL" id="IACJ01036420">
    <property type="protein sequence ID" value="LAA40322.1"/>
    <property type="molecule type" value="Transcribed_RNA"/>
</dbReference>
<sequence length="102" mass="12356">MTNTYLYVRRVFNNTREQCKFGGQIVPLDPPLYCTWMDTFFFKKKLKSNLLFLGQLKKTYIKSHLKNVNRVYLVLRKECQNHPCRNSAFFNLDFFEIIFLCR</sequence>
<protein>
    <submittedName>
        <fullName evidence="1">Uncharacterized protein</fullName>
    </submittedName>
</protein>
<reference evidence="1" key="1">
    <citation type="submission" date="2017-07" db="EMBL/GenBank/DDBJ databases">
        <authorList>
            <person name="Mikheyev A."/>
            <person name="Grau M."/>
        </authorList>
    </citation>
    <scope>NUCLEOTIDE SEQUENCE</scope>
    <source>
        <tissue evidence="1">Venom_gland</tissue>
    </source>
</reference>
<proteinExistence type="predicted"/>
<evidence type="ECO:0000313" key="1">
    <source>
        <dbReference type="EMBL" id="LAA40322.1"/>
    </source>
</evidence>
<name>A0A2D4EYJ2_MICCO</name>